<dbReference type="EMBL" id="JAINUF010000001">
    <property type="protein sequence ID" value="KAJ8380334.1"/>
    <property type="molecule type" value="Genomic_DNA"/>
</dbReference>
<evidence type="ECO:0000313" key="3">
    <source>
        <dbReference type="Proteomes" id="UP001152622"/>
    </source>
</evidence>
<evidence type="ECO:0000256" key="1">
    <source>
        <dbReference type="SAM" id="MobiDB-lite"/>
    </source>
</evidence>
<name>A0A9Q1GB85_SYNKA</name>
<evidence type="ECO:0000313" key="2">
    <source>
        <dbReference type="EMBL" id="KAJ8380334.1"/>
    </source>
</evidence>
<protein>
    <submittedName>
        <fullName evidence="2">Uncharacterized protein</fullName>
    </submittedName>
</protein>
<sequence>MTDSPHEPGRLSLSFLRFGTDAAARGGGVRCRLSLPARADCTWRWVHRGSRNSWFLSWTTLERAAPVTWNFRQKRSAIDRRAKKQHPRIPLEVGQHSARECE</sequence>
<dbReference type="AlphaFoldDB" id="A0A9Q1GB85"/>
<reference evidence="2" key="1">
    <citation type="journal article" date="2023" name="Science">
        <title>Genome structures resolve the early diversification of teleost fishes.</title>
        <authorList>
            <person name="Parey E."/>
            <person name="Louis A."/>
            <person name="Montfort J."/>
            <person name="Bouchez O."/>
            <person name="Roques C."/>
            <person name="Iampietro C."/>
            <person name="Lluch J."/>
            <person name="Castinel A."/>
            <person name="Donnadieu C."/>
            <person name="Desvignes T."/>
            <person name="Floi Bucao C."/>
            <person name="Jouanno E."/>
            <person name="Wen M."/>
            <person name="Mejri S."/>
            <person name="Dirks R."/>
            <person name="Jansen H."/>
            <person name="Henkel C."/>
            <person name="Chen W.J."/>
            <person name="Zahm M."/>
            <person name="Cabau C."/>
            <person name="Klopp C."/>
            <person name="Thompson A.W."/>
            <person name="Robinson-Rechavi M."/>
            <person name="Braasch I."/>
            <person name="Lecointre G."/>
            <person name="Bobe J."/>
            <person name="Postlethwait J.H."/>
            <person name="Berthelot C."/>
            <person name="Roest Crollius H."/>
            <person name="Guiguen Y."/>
        </authorList>
    </citation>
    <scope>NUCLEOTIDE SEQUENCE</scope>
    <source>
        <strain evidence="2">WJC10195</strain>
    </source>
</reference>
<dbReference type="Proteomes" id="UP001152622">
    <property type="component" value="Chromosome 1"/>
</dbReference>
<proteinExistence type="predicted"/>
<feature type="region of interest" description="Disordered" evidence="1">
    <location>
        <begin position="79"/>
        <end position="102"/>
    </location>
</feature>
<comment type="caution">
    <text evidence="2">The sequence shown here is derived from an EMBL/GenBank/DDBJ whole genome shotgun (WGS) entry which is preliminary data.</text>
</comment>
<gene>
    <name evidence="2" type="ORF">SKAU_G00011120</name>
</gene>
<keyword evidence="3" id="KW-1185">Reference proteome</keyword>
<accession>A0A9Q1GB85</accession>
<organism evidence="2 3">
    <name type="scientific">Synaphobranchus kaupii</name>
    <name type="common">Kaup's arrowtooth eel</name>
    <dbReference type="NCBI Taxonomy" id="118154"/>
    <lineage>
        <taxon>Eukaryota</taxon>
        <taxon>Metazoa</taxon>
        <taxon>Chordata</taxon>
        <taxon>Craniata</taxon>
        <taxon>Vertebrata</taxon>
        <taxon>Euteleostomi</taxon>
        <taxon>Actinopterygii</taxon>
        <taxon>Neopterygii</taxon>
        <taxon>Teleostei</taxon>
        <taxon>Anguilliformes</taxon>
        <taxon>Synaphobranchidae</taxon>
        <taxon>Synaphobranchus</taxon>
    </lineage>
</organism>